<organism evidence="1 2">
    <name type="scientific">Streptomyces lacrimifluminis</name>
    <dbReference type="NCBI Taxonomy" id="1500077"/>
    <lineage>
        <taxon>Bacteria</taxon>
        <taxon>Bacillati</taxon>
        <taxon>Actinomycetota</taxon>
        <taxon>Actinomycetes</taxon>
        <taxon>Kitasatosporales</taxon>
        <taxon>Streptomycetaceae</taxon>
        <taxon>Streptomyces</taxon>
    </lineage>
</organism>
<sequence length="79" mass="7879">MAVILTWATAHPTVSARGCGGSVERWHGCGDIAGVAEEQEGDGGGDPVGFADALQAEAASEGRSVMVQLVGRPTAEAVG</sequence>
<comment type="caution">
    <text evidence="1">The sequence shown here is derived from an EMBL/GenBank/DDBJ whole genome shotgun (WGS) entry which is preliminary data.</text>
</comment>
<protein>
    <submittedName>
        <fullName evidence="1">Uncharacterized protein</fullName>
    </submittedName>
</protein>
<dbReference type="EMBL" id="BMMU01000076">
    <property type="protein sequence ID" value="GGJ71841.1"/>
    <property type="molecule type" value="Genomic_DNA"/>
</dbReference>
<gene>
    <name evidence="1" type="ORF">GCM10012282_80890</name>
</gene>
<keyword evidence="2" id="KW-1185">Reference proteome</keyword>
<name>A0A917PDH0_9ACTN</name>
<reference evidence="1" key="1">
    <citation type="journal article" date="2014" name="Int. J. Syst. Evol. Microbiol.">
        <title>Complete genome sequence of Corynebacterium casei LMG S-19264T (=DSM 44701T), isolated from a smear-ripened cheese.</title>
        <authorList>
            <consortium name="US DOE Joint Genome Institute (JGI-PGF)"/>
            <person name="Walter F."/>
            <person name="Albersmeier A."/>
            <person name="Kalinowski J."/>
            <person name="Ruckert C."/>
        </authorList>
    </citation>
    <scope>NUCLEOTIDE SEQUENCE</scope>
    <source>
        <strain evidence="1">CGMCC 4.7272</strain>
    </source>
</reference>
<reference evidence="1" key="2">
    <citation type="submission" date="2020-09" db="EMBL/GenBank/DDBJ databases">
        <authorList>
            <person name="Sun Q."/>
            <person name="Zhou Y."/>
        </authorList>
    </citation>
    <scope>NUCLEOTIDE SEQUENCE</scope>
    <source>
        <strain evidence="1">CGMCC 4.7272</strain>
    </source>
</reference>
<evidence type="ECO:0000313" key="2">
    <source>
        <dbReference type="Proteomes" id="UP000625682"/>
    </source>
</evidence>
<proteinExistence type="predicted"/>
<accession>A0A917PDH0</accession>
<evidence type="ECO:0000313" key="1">
    <source>
        <dbReference type="EMBL" id="GGJ71841.1"/>
    </source>
</evidence>
<dbReference type="AlphaFoldDB" id="A0A917PDH0"/>
<dbReference type="Proteomes" id="UP000625682">
    <property type="component" value="Unassembled WGS sequence"/>
</dbReference>